<dbReference type="EMBL" id="JAYERP010000001">
    <property type="protein sequence ID" value="MEA3571921.1"/>
    <property type="molecule type" value="Genomic_DNA"/>
</dbReference>
<gene>
    <name evidence="6" type="ORF">U9M73_18430</name>
</gene>
<dbReference type="HAMAP" id="MF_00527">
    <property type="entry name" value="3MGH"/>
    <property type="match status" value="1"/>
</dbReference>
<evidence type="ECO:0000313" key="7">
    <source>
        <dbReference type="Proteomes" id="UP001292216"/>
    </source>
</evidence>
<dbReference type="NCBIfam" id="NF002003">
    <property type="entry name" value="PRK00802.1-3"/>
    <property type="match status" value="1"/>
</dbReference>
<dbReference type="InterPro" id="IPR003180">
    <property type="entry name" value="MPG"/>
</dbReference>
<dbReference type="SUPFAM" id="SSF50486">
    <property type="entry name" value="FMT C-terminal domain-like"/>
    <property type="match status" value="1"/>
</dbReference>
<dbReference type="Proteomes" id="UP001292216">
    <property type="component" value="Unassembled WGS sequence"/>
</dbReference>
<evidence type="ECO:0000256" key="4">
    <source>
        <dbReference type="ARBA" id="ARBA00023204"/>
    </source>
</evidence>
<evidence type="ECO:0000256" key="3">
    <source>
        <dbReference type="ARBA" id="ARBA00022801"/>
    </source>
</evidence>
<evidence type="ECO:0000256" key="2">
    <source>
        <dbReference type="ARBA" id="ARBA00022763"/>
    </source>
</evidence>
<reference evidence="6 7" key="1">
    <citation type="submission" date="2023-12" db="EMBL/GenBank/DDBJ databases">
        <title>Whole genome sequencing of Paenibacillus phoenicis isolated from the Phoenix Mars Lander spacecraft assembly facility.</title>
        <authorList>
            <person name="Garcia A."/>
            <person name="Venkateswaran K."/>
        </authorList>
    </citation>
    <scope>NUCLEOTIDE SEQUENCE [LARGE SCALE GENOMIC DNA]</scope>
    <source>
        <strain evidence="6 7">3PO2SA</strain>
    </source>
</reference>
<keyword evidence="4 5" id="KW-0234">DNA repair</keyword>
<dbReference type="NCBIfam" id="TIGR00567">
    <property type="entry name" value="3mg"/>
    <property type="match status" value="1"/>
</dbReference>
<proteinExistence type="inferred from homology"/>
<accession>A0ABU5PPQ5</accession>
<evidence type="ECO:0000256" key="1">
    <source>
        <dbReference type="ARBA" id="ARBA00009232"/>
    </source>
</evidence>
<dbReference type="PANTHER" id="PTHR10429:SF0">
    <property type="entry name" value="DNA-3-METHYLADENINE GLYCOSYLASE"/>
    <property type="match status" value="1"/>
</dbReference>
<dbReference type="PANTHER" id="PTHR10429">
    <property type="entry name" value="DNA-3-METHYLADENINE GLYCOSYLASE"/>
    <property type="match status" value="1"/>
</dbReference>
<keyword evidence="2 5" id="KW-0227">DNA damage</keyword>
<dbReference type="Gene3D" id="3.10.300.10">
    <property type="entry name" value="Methylpurine-DNA glycosylase (MPG)"/>
    <property type="match status" value="1"/>
</dbReference>
<organism evidence="6 7">
    <name type="scientific">Paenibacillus phoenicis</name>
    <dbReference type="NCBI Taxonomy" id="554117"/>
    <lineage>
        <taxon>Bacteria</taxon>
        <taxon>Bacillati</taxon>
        <taxon>Bacillota</taxon>
        <taxon>Bacilli</taxon>
        <taxon>Bacillales</taxon>
        <taxon>Paenibacillaceae</taxon>
        <taxon>Paenibacillus</taxon>
    </lineage>
</organism>
<dbReference type="CDD" id="cd00540">
    <property type="entry name" value="AAG"/>
    <property type="match status" value="1"/>
</dbReference>
<keyword evidence="3 5" id="KW-0378">Hydrolase</keyword>
<protein>
    <recommendedName>
        <fullName evidence="5">Putative 3-methyladenine DNA glycosylase</fullName>
        <ecNumber evidence="5">3.2.2.-</ecNumber>
    </recommendedName>
</protein>
<dbReference type="Pfam" id="PF02245">
    <property type="entry name" value="Pur_DNA_glyco"/>
    <property type="match status" value="1"/>
</dbReference>
<sequence length="232" mass="24895">MDPILKLIKPGAPLPPAFYRLTALEAAPRLLGQTLVRRTEEGDIRCRIVETESYGGIHDKGSHAYGGRRTARTDIMFGPGGTAYVYLIYGMYNCLNVVTGTEGDPQAVLIRAVEPLSPADEAAMRRYRGTAARKPADLTGGPGKLCRALDISKALNGLPLDQPGGPLWLEGGSMSEGSGAGEAIVQAPRIGIAYAEEYAAKPWRFYFHGNPYVSVIDKQAEVWSGDAIATDT</sequence>
<keyword evidence="7" id="KW-1185">Reference proteome</keyword>
<dbReference type="RefSeq" id="WP_323078467.1">
    <property type="nucleotide sequence ID" value="NZ_CBCSKM010000031.1"/>
</dbReference>
<dbReference type="InterPro" id="IPR011034">
    <property type="entry name" value="Formyl_transferase-like_C_sf"/>
</dbReference>
<dbReference type="GO" id="GO:0016798">
    <property type="term" value="F:hydrolase activity, acting on glycosyl bonds"/>
    <property type="evidence" value="ECO:0007669"/>
    <property type="project" value="UniProtKB-KW"/>
</dbReference>
<dbReference type="EC" id="3.2.2.-" evidence="5"/>
<keyword evidence="6" id="KW-0326">Glycosidase</keyword>
<evidence type="ECO:0000313" key="6">
    <source>
        <dbReference type="EMBL" id="MEA3571921.1"/>
    </source>
</evidence>
<name>A0ABU5PPQ5_9BACL</name>
<comment type="similarity">
    <text evidence="1 5">Belongs to the DNA glycosylase MPG family.</text>
</comment>
<evidence type="ECO:0000256" key="5">
    <source>
        <dbReference type="HAMAP-Rule" id="MF_00527"/>
    </source>
</evidence>
<dbReference type="InterPro" id="IPR036995">
    <property type="entry name" value="MPG_sf"/>
</dbReference>
<comment type="caution">
    <text evidence="6">The sequence shown here is derived from an EMBL/GenBank/DDBJ whole genome shotgun (WGS) entry which is preliminary data.</text>
</comment>